<feature type="transmembrane region" description="Helical" evidence="7">
    <location>
        <begin position="287"/>
        <end position="307"/>
    </location>
</feature>
<dbReference type="AlphaFoldDB" id="A0AAD9MGI0"/>
<dbReference type="PANTHER" id="PTHR10582">
    <property type="entry name" value="TRANSIENT RECEPTOR POTENTIAL ION CHANNEL PROTEIN"/>
    <property type="match status" value="1"/>
</dbReference>
<evidence type="ECO:0000256" key="7">
    <source>
        <dbReference type="SAM" id="Phobius"/>
    </source>
</evidence>
<dbReference type="InterPro" id="IPR005821">
    <property type="entry name" value="Ion_trans_dom"/>
</dbReference>
<keyword evidence="4 7" id="KW-1133">Transmembrane helix</keyword>
<feature type="transmembrane region" description="Helical" evidence="7">
    <location>
        <begin position="228"/>
        <end position="254"/>
    </location>
</feature>
<name>A0AAD9MGI0_PROWI</name>
<feature type="domain" description="Ion transport" evidence="8">
    <location>
        <begin position="191"/>
        <end position="427"/>
    </location>
</feature>
<accession>A0AAD9MGI0</accession>
<dbReference type="GO" id="GO:0098703">
    <property type="term" value="P:calcium ion import across plasma membrane"/>
    <property type="evidence" value="ECO:0007669"/>
    <property type="project" value="TreeGrafter"/>
</dbReference>
<feature type="transmembrane region" description="Helical" evidence="7">
    <location>
        <begin position="392"/>
        <end position="417"/>
    </location>
</feature>
<evidence type="ECO:0000256" key="3">
    <source>
        <dbReference type="ARBA" id="ARBA00022737"/>
    </source>
</evidence>
<dbReference type="Proteomes" id="UP001255856">
    <property type="component" value="Unassembled WGS sequence"/>
</dbReference>
<reference evidence="9" key="1">
    <citation type="submission" date="2021-01" db="EMBL/GenBank/DDBJ databases">
        <authorList>
            <person name="Eckstrom K.M.E."/>
        </authorList>
    </citation>
    <scope>NUCLEOTIDE SEQUENCE</scope>
    <source>
        <strain evidence="9">UVCC 0001</strain>
    </source>
</reference>
<dbReference type="InterPro" id="IPR024862">
    <property type="entry name" value="TRPV"/>
</dbReference>
<evidence type="ECO:0000256" key="4">
    <source>
        <dbReference type="ARBA" id="ARBA00022989"/>
    </source>
</evidence>
<comment type="caution">
    <text evidence="9">The sequence shown here is derived from an EMBL/GenBank/DDBJ whole genome shotgun (WGS) entry which is preliminary data.</text>
</comment>
<evidence type="ECO:0000256" key="6">
    <source>
        <dbReference type="SAM" id="MobiDB-lite"/>
    </source>
</evidence>
<keyword evidence="10" id="KW-1185">Reference proteome</keyword>
<feature type="transmembrane region" description="Helical" evidence="7">
    <location>
        <begin position="260"/>
        <end position="280"/>
    </location>
</feature>
<dbReference type="GO" id="GO:0005216">
    <property type="term" value="F:monoatomic ion channel activity"/>
    <property type="evidence" value="ECO:0007669"/>
    <property type="project" value="InterPro"/>
</dbReference>
<evidence type="ECO:0000313" key="9">
    <source>
        <dbReference type="EMBL" id="KAK2076964.1"/>
    </source>
</evidence>
<keyword evidence="2 7" id="KW-0812">Transmembrane</keyword>
<comment type="subcellular location">
    <subcellularLocation>
        <location evidence="1">Membrane</location>
        <topology evidence="1">Multi-pass membrane protein</topology>
    </subcellularLocation>
</comment>
<feature type="region of interest" description="Disordered" evidence="6">
    <location>
        <begin position="491"/>
        <end position="513"/>
    </location>
</feature>
<dbReference type="PANTHER" id="PTHR10582:SF2">
    <property type="entry name" value="INACTIVE"/>
    <property type="match status" value="1"/>
</dbReference>
<dbReference type="Pfam" id="PF00520">
    <property type="entry name" value="Ion_trans"/>
    <property type="match status" value="1"/>
</dbReference>
<dbReference type="GO" id="GO:0005886">
    <property type="term" value="C:plasma membrane"/>
    <property type="evidence" value="ECO:0007669"/>
    <property type="project" value="TreeGrafter"/>
</dbReference>
<keyword evidence="5 7" id="KW-0472">Membrane</keyword>
<gene>
    <name evidence="9" type="ORF">QBZ16_005192</name>
</gene>
<feature type="transmembrane region" description="Helical" evidence="7">
    <location>
        <begin position="332"/>
        <end position="352"/>
    </location>
</feature>
<protein>
    <recommendedName>
        <fullName evidence="8">Ion transport domain-containing protein</fullName>
    </recommendedName>
</protein>
<evidence type="ECO:0000256" key="2">
    <source>
        <dbReference type="ARBA" id="ARBA00022692"/>
    </source>
</evidence>
<keyword evidence="3" id="KW-0677">Repeat</keyword>
<evidence type="ECO:0000256" key="1">
    <source>
        <dbReference type="ARBA" id="ARBA00004141"/>
    </source>
</evidence>
<proteinExistence type="predicted"/>
<dbReference type="EMBL" id="JASFZW010000008">
    <property type="protein sequence ID" value="KAK2076964.1"/>
    <property type="molecule type" value="Genomic_DNA"/>
</dbReference>
<evidence type="ECO:0000256" key="5">
    <source>
        <dbReference type="ARBA" id="ARBA00023136"/>
    </source>
</evidence>
<dbReference type="Gene3D" id="1.10.287.70">
    <property type="match status" value="1"/>
</dbReference>
<organism evidence="9 10">
    <name type="scientific">Prototheca wickerhamii</name>
    <dbReference type="NCBI Taxonomy" id="3111"/>
    <lineage>
        <taxon>Eukaryota</taxon>
        <taxon>Viridiplantae</taxon>
        <taxon>Chlorophyta</taxon>
        <taxon>core chlorophytes</taxon>
        <taxon>Trebouxiophyceae</taxon>
        <taxon>Chlorellales</taxon>
        <taxon>Chlorellaceae</taxon>
        <taxon>Prototheca</taxon>
    </lineage>
</organism>
<sequence length="545" mass="61007">MGDNQHPLLSHAAEDDLWDEVEGGSPLSERPITVKELVSSRPSEVIRTIQRKTVRKVAEFLVEDHLVLGRLGDDSILTMGSDRTRLPDPEHAWLDFLGAHAHRRKAAAQRRGGRRTNDGSGWDAKIPVLAYTLSVENAAAPDKDGILQPLLRRWQANGCGMDVFALPAVQAVIDWKWETYCQTILIGEWLLFMLWLVSFAAFTILFQDEDTSHSLAELVKTGRGRATVATNILSLVAMTPFLGIEAATLTSYGFWGWLNAWNILDVATYAIQVYIGVVHLGRLELKAGWLSIAAAVQCILLLFRLQYFSRVFKSTRFSFVDDIKEVLHDVKFYLIFILLVCCGWGLALHILFREEQKAHKEFSTYPRTLLTMVSWLDGDVDLDKLTESMNPVAASLLGVGFIFVMGVILMNMLIGILTASLEKVTSNEGLRMLCSKAEIIDEIDTMLPRYSFVGGFIEKKFPQFYPRYLHILRVDPDKIDKVEKATVWGARQDDVEESDEENSSDKGSDNVGKQVAALQKEVAELKDLIKSLKTDLQSGGKLASS</sequence>
<evidence type="ECO:0000313" key="10">
    <source>
        <dbReference type="Proteomes" id="UP001255856"/>
    </source>
</evidence>
<evidence type="ECO:0000259" key="8">
    <source>
        <dbReference type="Pfam" id="PF00520"/>
    </source>
</evidence>
<feature type="transmembrane region" description="Helical" evidence="7">
    <location>
        <begin position="189"/>
        <end position="207"/>
    </location>
</feature>